<evidence type="ECO:0000313" key="3">
    <source>
        <dbReference type="Proteomes" id="UP000676565"/>
    </source>
</evidence>
<sequence>MREEEQKPIPYFTAEGIGIFITLALRFMSAPSRVLMVKPGAMGRRAHGLVELAGAGLFLPIAAAVMQIEKGMQWVIPVSGFLCLTWVIQKVMSFSSQEVEEYVGTTWFSVWFPKSQSVQVMGEVFFWLLVTAVFGNISPPLAFGMVFSGLASALLLGLIIEREKREIELMVSERKKQSIQAERFRQMSGE</sequence>
<proteinExistence type="predicted"/>
<keyword evidence="1" id="KW-0812">Transmembrane</keyword>
<evidence type="ECO:0000256" key="1">
    <source>
        <dbReference type="SAM" id="Phobius"/>
    </source>
</evidence>
<comment type="caution">
    <text evidence="2">The sequence shown here is derived from an EMBL/GenBank/DDBJ whole genome shotgun (WGS) entry which is preliminary data.</text>
</comment>
<dbReference type="EMBL" id="JAGKQQ010000001">
    <property type="protein sequence ID" value="MBP3958409.1"/>
    <property type="molecule type" value="Genomic_DNA"/>
</dbReference>
<keyword evidence="1" id="KW-0472">Membrane</keyword>
<feature type="transmembrane region" description="Helical" evidence="1">
    <location>
        <begin position="12"/>
        <end position="28"/>
    </location>
</feature>
<dbReference type="Proteomes" id="UP000676565">
    <property type="component" value="Unassembled WGS sequence"/>
</dbReference>
<organism evidence="2 3">
    <name type="scientific">Gemmata palustris</name>
    <dbReference type="NCBI Taxonomy" id="2822762"/>
    <lineage>
        <taxon>Bacteria</taxon>
        <taxon>Pseudomonadati</taxon>
        <taxon>Planctomycetota</taxon>
        <taxon>Planctomycetia</taxon>
        <taxon>Gemmatales</taxon>
        <taxon>Gemmataceae</taxon>
        <taxon>Gemmata</taxon>
    </lineage>
</organism>
<keyword evidence="3" id="KW-1185">Reference proteome</keyword>
<reference evidence="2 3" key="1">
    <citation type="submission" date="2021-04" db="EMBL/GenBank/DDBJ databases">
        <authorList>
            <person name="Ivanova A."/>
        </authorList>
    </citation>
    <scope>NUCLEOTIDE SEQUENCE [LARGE SCALE GENOMIC DNA]</scope>
    <source>
        <strain evidence="2 3">G18</strain>
    </source>
</reference>
<protein>
    <submittedName>
        <fullName evidence="2">Uncharacterized protein</fullName>
    </submittedName>
</protein>
<feature type="transmembrane region" description="Helical" evidence="1">
    <location>
        <begin position="49"/>
        <end position="68"/>
    </location>
</feature>
<feature type="transmembrane region" description="Helical" evidence="1">
    <location>
        <begin position="118"/>
        <end position="135"/>
    </location>
</feature>
<accession>A0ABS5BXH4</accession>
<keyword evidence="1" id="KW-1133">Transmembrane helix</keyword>
<gene>
    <name evidence="2" type="ORF">J8F10_24430</name>
</gene>
<evidence type="ECO:0000313" key="2">
    <source>
        <dbReference type="EMBL" id="MBP3958409.1"/>
    </source>
</evidence>
<name>A0ABS5BXH4_9BACT</name>
<feature type="transmembrane region" description="Helical" evidence="1">
    <location>
        <begin position="74"/>
        <end position="92"/>
    </location>
</feature>
<dbReference type="RefSeq" id="WP_210658374.1">
    <property type="nucleotide sequence ID" value="NZ_JAGKQQ010000001.1"/>
</dbReference>